<accession>A0A6N9HHM6</accession>
<feature type="transmembrane region" description="Helical" evidence="5">
    <location>
        <begin position="12"/>
        <end position="35"/>
    </location>
</feature>
<feature type="transmembrane region" description="Helical" evidence="5">
    <location>
        <begin position="41"/>
        <end position="59"/>
    </location>
</feature>
<dbReference type="Proteomes" id="UP000448575">
    <property type="component" value="Unassembled WGS sequence"/>
</dbReference>
<evidence type="ECO:0000256" key="3">
    <source>
        <dbReference type="ARBA" id="ARBA00022989"/>
    </source>
</evidence>
<evidence type="ECO:0000256" key="1">
    <source>
        <dbReference type="ARBA" id="ARBA00004127"/>
    </source>
</evidence>
<feature type="transmembrane region" description="Helical" evidence="5">
    <location>
        <begin position="71"/>
        <end position="90"/>
    </location>
</feature>
<evidence type="ECO:0000313" key="7">
    <source>
        <dbReference type="Proteomes" id="UP000448575"/>
    </source>
</evidence>
<organism evidence="6 7">
    <name type="scientific">Pseudoduganella guangdongensis</name>
    <dbReference type="NCBI Taxonomy" id="2692179"/>
    <lineage>
        <taxon>Bacteria</taxon>
        <taxon>Pseudomonadati</taxon>
        <taxon>Pseudomonadota</taxon>
        <taxon>Betaproteobacteria</taxon>
        <taxon>Burkholderiales</taxon>
        <taxon>Oxalobacteraceae</taxon>
        <taxon>Telluria group</taxon>
        <taxon>Pseudoduganella</taxon>
    </lineage>
</organism>
<dbReference type="Pfam" id="PF04191">
    <property type="entry name" value="PEMT"/>
    <property type="match status" value="1"/>
</dbReference>
<name>A0A6N9HHM6_9BURK</name>
<keyword evidence="7" id="KW-1185">Reference proteome</keyword>
<keyword evidence="4 5" id="KW-0472">Membrane</keyword>
<dbReference type="PANTHER" id="PTHR43847:SF1">
    <property type="entry name" value="BLL3993 PROTEIN"/>
    <property type="match status" value="1"/>
</dbReference>
<keyword evidence="6" id="KW-0489">Methyltransferase</keyword>
<dbReference type="Gene3D" id="1.20.120.1630">
    <property type="match status" value="1"/>
</dbReference>
<dbReference type="RefSeq" id="WP_161026049.1">
    <property type="nucleotide sequence ID" value="NZ_WWCJ01000008.1"/>
</dbReference>
<protein>
    <submittedName>
        <fullName evidence="6">Isoprenylcysteine carboxylmethyltransferase family protein</fullName>
    </submittedName>
</protein>
<comment type="subcellular location">
    <subcellularLocation>
        <location evidence="1">Endomembrane system</location>
        <topology evidence="1">Multi-pass membrane protein</topology>
    </subcellularLocation>
</comment>
<proteinExistence type="predicted"/>
<evidence type="ECO:0000313" key="6">
    <source>
        <dbReference type="EMBL" id="MYN03074.1"/>
    </source>
</evidence>
<dbReference type="AlphaFoldDB" id="A0A6N9HHM6"/>
<evidence type="ECO:0000256" key="2">
    <source>
        <dbReference type="ARBA" id="ARBA00022692"/>
    </source>
</evidence>
<feature type="transmembrane region" description="Helical" evidence="5">
    <location>
        <begin position="96"/>
        <end position="116"/>
    </location>
</feature>
<gene>
    <name evidence="6" type="ORF">GTP41_13270</name>
</gene>
<evidence type="ECO:0000256" key="5">
    <source>
        <dbReference type="SAM" id="Phobius"/>
    </source>
</evidence>
<keyword evidence="3 5" id="KW-1133">Transmembrane helix</keyword>
<sequence>MTNTHILGSRAVNVLATTALACIWLLFSVAHWRAFQASGDWSYLLFVASETLVALLFVLRSEPAAVSHSPLDWALAIASTGAPFLFIPAAEQALLPAARVLMVAAIIIQIAGLLSLNRSFGLVAARRVIKTNGMYRVIRHPLYASYLLGYAGYVLSNTSSGNILACLAAAALLVARLYREERFLSRDSDYVLYMRRVKYRVLPLVY</sequence>
<dbReference type="GO" id="GO:0008168">
    <property type="term" value="F:methyltransferase activity"/>
    <property type="evidence" value="ECO:0007669"/>
    <property type="project" value="UniProtKB-KW"/>
</dbReference>
<dbReference type="InterPro" id="IPR052527">
    <property type="entry name" value="Metal_cation-efflux_comp"/>
</dbReference>
<comment type="caution">
    <text evidence="6">The sequence shown here is derived from an EMBL/GenBank/DDBJ whole genome shotgun (WGS) entry which is preliminary data.</text>
</comment>
<feature type="transmembrane region" description="Helical" evidence="5">
    <location>
        <begin position="137"/>
        <end position="155"/>
    </location>
</feature>
<reference evidence="6 7" key="1">
    <citation type="submission" date="2019-12" db="EMBL/GenBank/DDBJ databases">
        <title>Novel species isolated from a subtropical stream in China.</title>
        <authorList>
            <person name="Lu H."/>
        </authorList>
    </citation>
    <scope>NUCLEOTIDE SEQUENCE [LARGE SCALE GENOMIC DNA]</scope>
    <source>
        <strain evidence="6 7">DS3</strain>
    </source>
</reference>
<dbReference type="EMBL" id="WWCJ01000008">
    <property type="protein sequence ID" value="MYN03074.1"/>
    <property type="molecule type" value="Genomic_DNA"/>
</dbReference>
<dbReference type="GO" id="GO:0032259">
    <property type="term" value="P:methylation"/>
    <property type="evidence" value="ECO:0007669"/>
    <property type="project" value="UniProtKB-KW"/>
</dbReference>
<keyword evidence="2 5" id="KW-0812">Transmembrane</keyword>
<evidence type="ECO:0000256" key="4">
    <source>
        <dbReference type="ARBA" id="ARBA00023136"/>
    </source>
</evidence>
<keyword evidence="6" id="KW-0808">Transferase</keyword>
<dbReference type="PANTHER" id="PTHR43847">
    <property type="entry name" value="BLL3993 PROTEIN"/>
    <property type="match status" value="1"/>
</dbReference>
<dbReference type="GO" id="GO:0012505">
    <property type="term" value="C:endomembrane system"/>
    <property type="evidence" value="ECO:0007669"/>
    <property type="project" value="UniProtKB-SubCell"/>
</dbReference>
<dbReference type="InterPro" id="IPR007318">
    <property type="entry name" value="Phopholipid_MeTrfase"/>
</dbReference>